<dbReference type="Proteomes" id="UP000295270">
    <property type="component" value="Unassembled WGS sequence"/>
</dbReference>
<reference evidence="2" key="3">
    <citation type="submission" date="2019-03" db="EMBL/GenBank/DDBJ databases">
        <authorList>
            <person name="Whitman W."/>
            <person name="Huntemann M."/>
            <person name="Clum A."/>
            <person name="Pillay M."/>
            <person name="Palaniappan K."/>
            <person name="Varghese N."/>
            <person name="Mikhailova N."/>
            <person name="Stamatis D."/>
            <person name="Reddy T."/>
            <person name="Daum C."/>
            <person name="Shapiro N."/>
            <person name="Ivanova N."/>
            <person name="Kyrpides N."/>
            <person name="Woyke T."/>
        </authorList>
    </citation>
    <scope>NUCLEOTIDE SEQUENCE</scope>
    <source>
        <strain evidence="2">P5626</strain>
    </source>
</reference>
<dbReference type="EMBL" id="SLWA01000002">
    <property type="protein sequence ID" value="TCN59860.1"/>
    <property type="molecule type" value="Genomic_DNA"/>
</dbReference>
<evidence type="ECO:0000313" key="5">
    <source>
        <dbReference type="Proteomes" id="UP000298340"/>
    </source>
</evidence>
<reference evidence="3 5" key="2">
    <citation type="journal article" date="2018" name="Syst. Appl. Microbiol.">
        <title>Flavobacterium circumlabens sp. nov. and Flavobacterium cupreum sp. nov., two psychrotrophic species isolated from Antarctic environmental samples.</title>
        <authorList>
            <person name="Kralova S."/>
            <person name="Busse H.J."/>
            <person name="Svec P."/>
            <person name="Maslanova I."/>
            <person name="Stankova E."/>
            <person name="Bartak M."/>
            <person name="Sedlacek I."/>
        </authorList>
    </citation>
    <scope>NUCLEOTIDE SEQUENCE [LARGE SCALE GENOMIC DNA]</scope>
    <source>
        <strain evidence="3 5">CCM 8828</strain>
    </source>
</reference>
<keyword evidence="1" id="KW-1133">Transmembrane helix</keyword>
<evidence type="ECO:0000313" key="3">
    <source>
        <dbReference type="EMBL" id="TEB45114.1"/>
    </source>
</evidence>
<dbReference type="AlphaFoldDB" id="A0A4Y7UFG0"/>
<keyword evidence="4" id="KW-1185">Reference proteome</keyword>
<gene>
    <name evidence="3" type="ORF">D0809_08020</name>
    <name evidence="2" type="ORF">EV142_102480</name>
</gene>
<dbReference type="EMBL" id="QWDN01000002">
    <property type="protein sequence ID" value="TEB45114.1"/>
    <property type="molecule type" value="Genomic_DNA"/>
</dbReference>
<name>A0A4Y7UFG0_9FLAO</name>
<proteinExistence type="predicted"/>
<organism evidence="3 5">
    <name type="scientific">Flavobacterium circumlabens</name>
    <dbReference type="NCBI Taxonomy" id="2133765"/>
    <lineage>
        <taxon>Bacteria</taxon>
        <taxon>Pseudomonadati</taxon>
        <taxon>Bacteroidota</taxon>
        <taxon>Flavobacteriia</taxon>
        <taxon>Flavobacteriales</taxon>
        <taxon>Flavobacteriaceae</taxon>
        <taxon>Flavobacterium</taxon>
    </lineage>
</organism>
<sequence>MDFIQVIFGKYILESLGALIRYIYVNLVGLIKNKNHTSFSNIWSPNQSTVIKNENSTLNHMIGVILFGIIIVLVIIFTT</sequence>
<keyword evidence="1" id="KW-0812">Transmembrane</keyword>
<feature type="transmembrane region" description="Helical" evidence="1">
    <location>
        <begin position="58"/>
        <end position="77"/>
    </location>
</feature>
<dbReference type="Proteomes" id="UP000298340">
    <property type="component" value="Unassembled WGS sequence"/>
</dbReference>
<evidence type="ECO:0000313" key="2">
    <source>
        <dbReference type="EMBL" id="TCN59860.1"/>
    </source>
</evidence>
<evidence type="ECO:0000313" key="4">
    <source>
        <dbReference type="Proteomes" id="UP000295270"/>
    </source>
</evidence>
<protein>
    <submittedName>
        <fullName evidence="3">Uncharacterized protein</fullName>
    </submittedName>
</protein>
<evidence type="ECO:0000256" key="1">
    <source>
        <dbReference type="SAM" id="Phobius"/>
    </source>
</evidence>
<reference evidence="2 4" key="1">
    <citation type="journal article" date="2015" name="Stand. Genomic Sci.">
        <title>Genomic Encyclopedia of Bacterial and Archaeal Type Strains, Phase III: the genomes of soil and plant-associated and newly described type strains.</title>
        <authorList>
            <person name="Whitman W.B."/>
            <person name="Woyke T."/>
            <person name="Klenk H.P."/>
            <person name="Zhou Y."/>
            <person name="Lilburn T.G."/>
            <person name="Beck B.J."/>
            <person name="De Vos P."/>
            <person name="Vandamme P."/>
            <person name="Eisen J.A."/>
            <person name="Garrity G."/>
            <person name="Hugenholtz P."/>
            <person name="Kyrpides N.C."/>
        </authorList>
    </citation>
    <scope>NUCLEOTIDE SEQUENCE [LARGE SCALE GENOMIC DNA]</scope>
    <source>
        <strain evidence="2 4">P5626</strain>
    </source>
</reference>
<keyword evidence="1" id="KW-0472">Membrane</keyword>
<comment type="caution">
    <text evidence="3">The sequence shown here is derived from an EMBL/GenBank/DDBJ whole genome shotgun (WGS) entry which is preliminary data.</text>
</comment>
<accession>A0A4Y7UFG0</accession>